<feature type="compositionally biased region" description="Basic and acidic residues" evidence="1">
    <location>
        <begin position="94"/>
        <end position="107"/>
    </location>
</feature>
<dbReference type="Proteomes" id="UP000031443">
    <property type="component" value="Unassembled WGS sequence"/>
</dbReference>
<evidence type="ECO:0000313" key="3">
    <source>
        <dbReference type="Proteomes" id="UP000031443"/>
    </source>
</evidence>
<keyword evidence="3" id="KW-1185">Reference proteome</keyword>
<organism evidence="2 3">
    <name type="scientific">Chelonia mydas</name>
    <name type="common">Green sea-turtle</name>
    <name type="synonym">Chelonia agassizi</name>
    <dbReference type="NCBI Taxonomy" id="8469"/>
    <lineage>
        <taxon>Eukaryota</taxon>
        <taxon>Metazoa</taxon>
        <taxon>Chordata</taxon>
        <taxon>Craniata</taxon>
        <taxon>Vertebrata</taxon>
        <taxon>Euteleostomi</taxon>
        <taxon>Archelosauria</taxon>
        <taxon>Testudinata</taxon>
        <taxon>Testudines</taxon>
        <taxon>Cryptodira</taxon>
        <taxon>Durocryptodira</taxon>
        <taxon>Americhelydia</taxon>
        <taxon>Chelonioidea</taxon>
        <taxon>Cheloniidae</taxon>
        <taxon>Chelonia</taxon>
    </lineage>
</organism>
<evidence type="ECO:0000256" key="1">
    <source>
        <dbReference type="SAM" id="MobiDB-lite"/>
    </source>
</evidence>
<gene>
    <name evidence="2" type="ORF">UY3_01647</name>
</gene>
<feature type="region of interest" description="Disordered" evidence="1">
    <location>
        <begin position="88"/>
        <end position="129"/>
    </location>
</feature>
<reference evidence="3" key="1">
    <citation type="journal article" date="2013" name="Nat. Genet.">
        <title>The draft genomes of soft-shell turtle and green sea turtle yield insights into the development and evolution of the turtle-specific body plan.</title>
        <authorList>
            <person name="Wang Z."/>
            <person name="Pascual-Anaya J."/>
            <person name="Zadissa A."/>
            <person name="Li W."/>
            <person name="Niimura Y."/>
            <person name="Huang Z."/>
            <person name="Li C."/>
            <person name="White S."/>
            <person name="Xiong Z."/>
            <person name="Fang D."/>
            <person name="Wang B."/>
            <person name="Ming Y."/>
            <person name="Chen Y."/>
            <person name="Zheng Y."/>
            <person name="Kuraku S."/>
            <person name="Pignatelli M."/>
            <person name="Herrero J."/>
            <person name="Beal K."/>
            <person name="Nozawa M."/>
            <person name="Li Q."/>
            <person name="Wang J."/>
            <person name="Zhang H."/>
            <person name="Yu L."/>
            <person name="Shigenobu S."/>
            <person name="Wang J."/>
            <person name="Liu J."/>
            <person name="Flicek P."/>
            <person name="Searle S."/>
            <person name="Wang J."/>
            <person name="Kuratani S."/>
            <person name="Yin Y."/>
            <person name="Aken B."/>
            <person name="Zhang G."/>
            <person name="Irie N."/>
        </authorList>
    </citation>
    <scope>NUCLEOTIDE SEQUENCE [LARGE SCALE GENOMIC DNA]</scope>
</reference>
<feature type="region of interest" description="Disordered" evidence="1">
    <location>
        <begin position="37"/>
        <end position="62"/>
    </location>
</feature>
<dbReference type="EMBL" id="KB498626">
    <property type="protein sequence ID" value="EMP41114.1"/>
    <property type="molecule type" value="Genomic_DNA"/>
</dbReference>
<protein>
    <submittedName>
        <fullName evidence="2">Uncharacterized protein</fullName>
    </submittedName>
</protein>
<sequence>MSTLPAGSAGSDRSIGDRFIASSVDVINRSPIALPSTLELHHGKRRKQSRQGSSSRRSRAARMRTITEALTIGTSTSVTVTFANSLPILPRGGETWKEERKMEKMGEWGKGSGDPTKGEAEKMQRELGD</sequence>
<name>M7BV84_CHEMY</name>
<accession>M7BV84</accession>
<proteinExistence type="predicted"/>
<dbReference type="AlphaFoldDB" id="M7BV84"/>
<feature type="compositionally biased region" description="Basic and acidic residues" evidence="1">
    <location>
        <begin position="116"/>
        <end position="129"/>
    </location>
</feature>
<evidence type="ECO:0000313" key="2">
    <source>
        <dbReference type="EMBL" id="EMP41114.1"/>
    </source>
</evidence>